<evidence type="ECO:0000313" key="1">
    <source>
        <dbReference type="EMBL" id="KAI0086244.1"/>
    </source>
</evidence>
<sequence>MQESHIAINEASLVDSSLHSPAVLELTQLKMSRALIEYAVDSIIETVDYAMGRPSSSRGRSAAARRHPRHPEFLNFVNNVLYKAEVKVPVLLVALVYVDRARPHLQIALEQWACERVFMGALILANKYCNDSTLKNVHWALCTGVFGKRDIGRIEREFLDVLDYELSISESDILSHHTPILAALPHRHHARQHISDVPQTVKFTRTTTTTTTTATEEERSSWSSDSDDSESDDDMPMPATPHHHASLPVPAVSIVTSKSSSLSSSSLPQEPKVVVVSSHSHSHTHTHSHRLTSALSLLKSFPLPHFHHSSSSESESSISVGSGGVRSSASSLVESGVGSQISVAA</sequence>
<reference evidence="1" key="1">
    <citation type="journal article" date="2021" name="Environ. Microbiol.">
        <title>Gene family expansions and transcriptome signatures uncover fungal adaptations to wood decay.</title>
        <authorList>
            <person name="Hage H."/>
            <person name="Miyauchi S."/>
            <person name="Viragh M."/>
            <person name="Drula E."/>
            <person name="Min B."/>
            <person name="Chaduli D."/>
            <person name="Navarro D."/>
            <person name="Favel A."/>
            <person name="Norest M."/>
            <person name="Lesage-Meessen L."/>
            <person name="Balint B."/>
            <person name="Merenyi Z."/>
            <person name="de Eugenio L."/>
            <person name="Morin E."/>
            <person name="Martinez A.T."/>
            <person name="Baldrian P."/>
            <person name="Stursova M."/>
            <person name="Martinez M.J."/>
            <person name="Novotny C."/>
            <person name="Magnuson J.K."/>
            <person name="Spatafora J.W."/>
            <person name="Maurice S."/>
            <person name="Pangilinan J."/>
            <person name="Andreopoulos W."/>
            <person name="LaButti K."/>
            <person name="Hundley H."/>
            <person name="Na H."/>
            <person name="Kuo A."/>
            <person name="Barry K."/>
            <person name="Lipzen A."/>
            <person name="Henrissat B."/>
            <person name="Riley R."/>
            <person name="Ahrendt S."/>
            <person name="Nagy L.G."/>
            <person name="Grigoriev I.V."/>
            <person name="Martin F."/>
            <person name="Rosso M.N."/>
        </authorList>
    </citation>
    <scope>NUCLEOTIDE SEQUENCE</scope>
    <source>
        <strain evidence="1">CBS 384.51</strain>
    </source>
</reference>
<organism evidence="1 2">
    <name type="scientific">Irpex rosettiformis</name>
    <dbReference type="NCBI Taxonomy" id="378272"/>
    <lineage>
        <taxon>Eukaryota</taxon>
        <taxon>Fungi</taxon>
        <taxon>Dikarya</taxon>
        <taxon>Basidiomycota</taxon>
        <taxon>Agaricomycotina</taxon>
        <taxon>Agaricomycetes</taxon>
        <taxon>Polyporales</taxon>
        <taxon>Irpicaceae</taxon>
        <taxon>Irpex</taxon>
    </lineage>
</organism>
<dbReference type="Proteomes" id="UP001055072">
    <property type="component" value="Unassembled WGS sequence"/>
</dbReference>
<protein>
    <submittedName>
        <fullName evidence="1">Uncharacterized protein</fullName>
    </submittedName>
</protein>
<accession>A0ACB8TWR1</accession>
<evidence type="ECO:0000313" key="2">
    <source>
        <dbReference type="Proteomes" id="UP001055072"/>
    </source>
</evidence>
<comment type="caution">
    <text evidence="1">The sequence shown here is derived from an EMBL/GenBank/DDBJ whole genome shotgun (WGS) entry which is preliminary data.</text>
</comment>
<proteinExistence type="predicted"/>
<dbReference type="EMBL" id="MU274925">
    <property type="protein sequence ID" value="KAI0086244.1"/>
    <property type="molecule type" value="Genomic_DNA"/>
</dbReference>
<keyword evidence="2" id="KW-1185">Reference proteome</keyword>
<name>A0ACB8TWR1_9APHY</name>
<gene>
    <name evidence="1" type="ORF">BDY19DRAFT_895332</name>
</gene>